<sequence>MVVSKASMHSVSLMLFPVPLIPSHVPVVAVPSLRDIKVAAWADGIPDVVLMAGAV</sequence>
<evidence type="ECO:0000313" key="1">
    <source>
        <dbReference type="EMBL" id="ERK73201.1"/>
    </source>
</evidence>
<organism evidence="1 2">
    <name type="scientific">Leifsonia aquatica ATCC 14665</name>
    <dbReference type="NCBI Taxonomy" id="1358026"/>
    <lineage>
        <taxon>Bacteria</taxon>
        <taxon>Bacillati</taxon>
        <taxon>Actinomycetota</taxon>
        <taxon>Actinomycetes</taxon>
        <taxon>Micrococcales</taxon>
        <taxon>Microbacteriaceae</taxon>
        <taxon>Leifsonia</taxon>
    </lineage>
</organism>
<protein>
    <submittedName>
        <fullName evidence="1">Uncharacterized protein</fullName>
    </submittedName>
</protein>
<comment type="caution">
    <text evidence="1">The sequence shown here is derived from an EMBL/GenBank/DDBJ whole genome shotgun (WGS) entry which is preliminary data.</text>
</comment>
<evidence type="ECO:0000313" key="2">
    <source>
        <dbReference type="Proteomes" id="UP000016605"/>
    </source>
</evidence>
<dbReference type="EMBL" id="AWVQ01000037">
    <property type="protein sequence ID" value="ERK73201.1"/>
    <property type="molecule type" value="Genomic_DNA"/>
</dbReference>
<reference evidence="1 2" key="1">
    <citation type="submission" date="2013-08" db="EMBL/GenBank/DDBJ databases">
        <authorList>
            <person name="Weinstock G."/>
            <person name="Sodergren E."/>
            <person name="Wylie T."/>
            <person name="Fulton L."/>
            <person name="Fulton R."/>
            <person name="Fronick C."/>
            <person name="O'Laughlin M."/>
            <person name="Godfrey J."/>
            <person name="Miner T."/>
            <person name="Herter B."/>
            <person name="Appelbaum E."/>
            <person name="Cordes M."/>
            <person name="Lek S."/>
            <person name="Wollam A."/>
            <person name="Pepin K.H."/>
            <person name="Palsikar V.B."/>
            <person name="Mitreva M."/>
            <person name="Wilson R.K."/>
        </authorList>
    </citation>
    <scope>NUCLEOTIDE SEQUENCE [LARGE SCALE GENOMIC DNA]</scope>
    <source>
        <strain evidence="1 2">ATCC 14665</strain>
    </source>
</reference>
<dbReference type="AlphaFoldDB" id="U2RWQ5"/>
<dbReference type="HOGENOM" id="CLU_3026753_0_0_11"/>
<name>U2RWQ5_LEIAQ</name>
<gene>
    <name evidence="1" type="ORF">N136_00393</name>
</gene>
<dbReference type="Proteomes" id="UP000016605">
    <property type="component" value="Unassembled WGS sequence"/>
</dbReference>
<accession>U2RWQ5</accession>
<proteinExistence type="predicted"/>